<protein>
    <submittedName>
        <fullName evidence="1">Uncharacterized protein</fullName>
    </submittedName>
</protein>
<accession>A0A941J4L3</accession>
<dbReference type="AlphaFoldDB" id="A0A941J4L3"/>
<sequence>MYEFIVNEEDYLASKADTVDQFMRLLVKHSRPGLQPVISICPMGKSSVS</sequence>
<gene>
    <name evidence="1" type="ORF">KEH51_03315</name>
</gene>
<organism evidence="1 2">
    <name type="scientific">Peribacillus frigoritolerans</name>
    <dbReference type="NCBI Taxonomy" id="450367"/>
    <lineage>
        <taxon>Bacteria</taxon>
        <taxon>Bacillati</taxon>
        <taxon>Bacillota</taxon>
        <taxon>Bacilli</taxon>
        <taxon>Bacillales</taxon>
        <taxon>Bacillaceae</taxon>
        <taxon>Peribacillus</taxon>
    </lineage>
</organism>
<reference evidence="1" key="1">
    <citation type="submission" date="2021-04" db="EMBL/GenBank/DDBJ databases">
        <title>Whole genome sequencing of Enterococci isolates from hospitalized patients.</title>
        <authorList>
            <person name="Ogoti B.M."/>
            <person name="Onyambu F.G."/>
        </authorList>
    </citation>
    <scope>NUCLEOTIDE SEQUENCE</scope>
    <source>
        <strain evidence="1">242</strain>
    </source>
</reference>
<name>A0A941J4L3_9BACI</name>
<dbReference type="Proteomes" id="UP000680045">
    <property type="component" value="Unassembled WGS sequence"/>
</dbReference>
<dbReference type="EMBL" id="JAGTPW010000004">
    <property type="protein sequence ID" value="MBR8644072.1"/>
    <property type="molecule type" value="Genomic_DNA"/>
</dbReference>
<comment type="caution">
    <text evidence="1">The sequence shown here is derived from an EMBL/GenBank/DDBJ whole genome shotgun (WGS) entry which is preliminary data.</text>
</comment>
<evidence type="ECO:0000313" key="1">
    <source>
        <dbReference type="EMBL" id="MBR8644072.1"/>
    </source>
</evidence>
<proteinExistence type="predicted"/>
<evidence type="ECO:0000313" key="2">
    <source>
        <dbReference type="Proteomes" id="UP000680045"/>
    </source>
</evidence>